<protein>
    <recommendedName>
        <fullName evidence="1">DUF402 domain-containing protein</fullName>
    </recommendedName>
</protein>
<dbReference type="InterPro" id="IPR007295">
    <property type="entry name" value="DUF402"/>
</dbReference>
<dbReference type="Gene3D" id="2.40.380.10">
    <property type="entry name" value="FomD-like"/>
    <property type="match status" value="1"/>
</dbReference>
<proteinExistence type="predicted"/>
<evidence type="ECO:0000313" key="3">
    <source>
        <dbReference type="Proteomes" id="UP001500305"/>
    </source>
</evidence>
<feature type="domain" description="DUF402" evidence="1">
    <location>
        <begin position="177"/>
        <end position="279"/>
    </location>
</feature>
<evidence type="ECO:0000313" key="2">
    <source>
        <dbReference type="EMBL" id="GAA2278766.1"/>
    </source>
</evidence>
<name>A0ABN3EZN1_9ACTN</name>
<dbReference type="EMBL" id="BAAATR010000064">
    <property type="protein sequence ID" value="GAA2278766.1"/>
    <property type="molecule type" value="Genomic_DNA"/>
</dbReference>
<organism evidence="2 3">
    <name type="scientific">Kitasatospora cystarginea</name>
    <dbReference type="NCBI Taxonomy" id="58350"/>
    <lineage>
        <taxon>Bacteria</taxon>
        <taxon>Bacillati</taxon>
        <taxon>Actinomycetota</taxon>
        <taxon>Actinomycetes</taxon>
        <taxon>Kitasatosporales</taxon>
        <taxon>Streptomycetaceae</taxon>
        <taxon>Kitasatospora</taxon>
    </lineage>
</organism>
<dbReference type="InterPro" id="IPR035930">
    <property type="entry name" value="FomD-like_sf"/>
</dbReference>
<dbReference type="SUPFAM" id="SSF159234">
    <property type="entry name" value="FomD-like"/>
    <property type="match status" value="1"/>
</dbReference>
<accession>A0ABN3EZN1</accession>
<reference evidence="2 3" key="1">
    <citation type="journal article" date="2019" name="Int. J. Syst. Evol. Microbiol.">
        <title>The Global Catalogue of Microorganisms (GCM) 10K type strain sequencing project: providing services to taxonomists for standard genome sequencing and annotation.</title>
        <authorList>
            <consortium name="The Broad Institute Genomics Platform"/>
            <consortium name="The Broad Institute Genome Sequencing Center for Infectious Disease"/>
            <person name="Wu L."/>
            <person name="Ma J."/>
        </authorList>
    </citation>
    <scope>NUCLEOTIDE SEQUENCE [LARGE SCALE GENOMIC DNA]</scope>
    <source>
        <strain evidence="2 3">JCM 7356</strain>
    </source>
</reference>
<sequence length="311" mass="34391">MFGWRRGSAGRRGGHGLRHDDFLNRTLPSRHIGRPCTFCSGPRREAADSGPAGRRVLPDLVQRAPYARRDGRPDDLARARVHDVGPAVTAPAAPGTRFAPGATVVHRDIHAGRVWSAQPYRALADTGTVLELGYWPGIRSLAPTAWTTALRTGDDAVRKSGLQNLAAGIWELGPWAWQHTVVRARFEAGEMFSLHYFQEPDSGEPLRLYVNFERPAVRTRIGIDTLDLLVDLVIEPDLSGYVFKDEDEYAHGRRLGFITDADHRLVEQARQRALGLLQDRAGPFADPWPTWAPDAAWPLPVLPDGADRAAL</sequence>
<dbReference type="Pfam" id="PF04167">
    <property type="entry name" value="DUF402"/>
    <property type="match status" value="1"/>
</dbReference>
<evidence type="ECO:0000259" key="1">
    <source>
        <dbReference type="Pfam" id="PF04167"/>
    </source>
</evidence>
<comment type="caution">
    <text evidence="2">The sequence shown here is derived from an EMBL/GenBank/DDBJ whole genome shotgun (WGS) entry which is preliminary data.</text>
</comment>
<gene>
    <name evidence="2" type="ORF">GCM10010430_75920</name>
</gene>
<dbReference type="Proteomes" id="UP001500305">
    <property type="component" value="Unassembled WGS sequence"/>
</dbReference>
<keyword evidence="3" id="KW-1185">Reference proteome</keyword>